<dbReference type="KEGG" id="nso:NIASO_08665"/>
<gene>
    <name evidence="1" type="ORF">NIASO_08665</name>
</gene>
<dbReference type="OrthoDB" id="1467107at2"/>
<organism evidence="1 2">
    <name type="scientific">Niabella soli DSM 19437</name>
    <dbReference type="NCBI Taxonomy" id="929713"/>
    <lineage>
        <taxon>Bacteria</taxon>
        <taxon>Pseudomonadati</taxon>
        <taxon>Bacteroidota</taxon>
        <taxon>Chitinophagia</taxon>
        <taxon>Chitinophagales</taxon>
        <taxon>Chitinophagaceae</taxon>
        <taxon>Niabella</taxon>
    </lineage>
</organism>
<reference evidence="1 2" key="1">
    <citation type="submission" date="2013-12" db="EMBL/GenBank/DDBJ databases">
        <authorList>
            <consortium name="DOE Joint Genome Institute"/>
            <person name="Eisen J."/>
            <person name="Huntemann M."/>
            <person name="Han J."/>
            <person name="Chen A."/>
            <person name="Kyrpides N."/>
            <person name="Mavromatis K."/>
            <person name="Markowitz V."/>
            <person name="Palaniappan K."/>
            <person name="Ivanova N."/>
            <person name="Schaumberg A."/>
            <person name="Pati A."/>
            <person name="Liolios K."/>
            <person name="Nordberg H.P."/>
            <person name="Cantor M.N."/>
            <person name="Hua S.X."/>
            <person name="Woyke T."/>
        </authorList>
    </citation>
    <scope>NUCLEOTIDE SEQUENCE [LARGE SCALE GENOMIC DNA]</scope>
    <source>
        <strain evidence="2">DSM 19437</strain>
    </source>
</reference>
<dbReference type="EMBL" id="CP007035">
    <property type="protein sequence ID" value="AHF17487.1"/>
    <property type="molecule type" value="Genomic_DNA"/>
</dbReference>
<evidence type="ECO:0000313" key="1">
    <source>
        <dbReference type="EMBL" id="AHF17487.1"/>
    </source>
</evidence>
<dbReference type="STRING" id="929713.NIASO_08665"/>
<evidence type="ECO:0000313" key="2">
    <source>
        <dbReference type="Proteomes" id="UP000003586"/>
    </source>
</evidence>
<dbReference type="Proteomes" id="UP000003586">
    <property type="component" value="Chromosome"/>
</dbReference>
<dbReference type="AlphaFoldDB" id="W0F379"/>
<dbReference type="HOGENOM" id="CLU_1286910_0_0_10"/>
<accession>W0F379</accession>
<keyword evidence="2" id="KW-1185">Reference proteome</keyword>
<sequence>MKKIGLSILMGVLLHTLVWGQKKLTEGTVYYDIVINTNNSKPSVPAMMDGATTVVYLKGSSSRSDFVSSLGSQSTIIDGKTGNVTILKDYGTQKFMSSLSQTEWKNINKRYDNPTYTIENEFKTIATYNCQKAIGKLSDGTTFTVYFTKDLVPVNTEFQNIARNLPGLAMEYEAVQGKTKITYTVSNVDFGAVPLSKFDLPQSGYRVIPYTELMKSKK</sequence>
<proteinExistence type="predicted"/>
<name>W0F379_9BACT</name>
<evidence type="ECO:0008006" key="3">
    <source>
        <dbReference type="Google" id="ProtNLM"/>
    </source>
</evidence>
<protein>
    <recommendedName>
        <fullName evidence="3">GLPGLI family protein</fullName>
    </recommendedName>
</protein>
<dbReference type="RefSeq" id="WP_008584545.1">
    <property type="nucleotide sequence ID" value="NZ_CP007035.1"/>
</dbReference>
<dbReference type="eggNOG" id="ENOG5033EDT">
    <property type="taxonomic scope" value="Bacteria"/>
</dbReference>